<proteinExistence type="predicted"/>
<feature type="non-terminal residue" evidence="2">
    <location>
        <position position="61"/>
    </location>
</feature>
<accession>A0A382NHK7</accession>
<evidence type="ECO:0000313" key="2">
    <source>
        <dbReference type="EMBL" id="SVC60170.1"/>
    </source>
</evidence>
<keyword evidence="1" id="KW-0472">Membrane</keyword>
<keyword evidence="1" id="KW-0812">Transmembrane</keyword>
<feature type="transmembrane region" description="Helical" evidence="1">
    <location>
        <begin position="6"/>
        <end position="24"/>
    </location>
</feature>
<keyword evidence="1" id="KW-1133">Transmembrane helix</keyword>
<evidence type="ECO:0000256" key="1">
    <source>
        <dbReference type="SAM" id="Phobius"/>
    </source>
</evidence>
<sequence length="61" mass="7150">MDSFLLIFLVLIAYVVFLFLMKFAGVWEKETSETCLNSCPDCKCAMERIKRLRGDYLLNHL</sequence>
<dbReference type="AlphaFoldDB" id="A0A382NHK7"/>
<protein>
    <submittedName>
        <fullName evidence="2">Uncharacterized protein</fullName>
    </submittedName>
</protein>
<gene>
    <name evidence="2" type="ORF">METZ01_LOCUS313024</name>
</gene>
<dbReference type="EMBL" id="UINC01100254">
    <property type="protein sequence ID" value="SVC60170.1"/>
    <property type="molecule type" value="Genomic_DNA"/>
</dbReference>
<reference evidence="2" key="1">
    <citation type="submission" date="2018-05" db="EMBL/GenBank/DDBJ databases">
        <authorList>
            <person name="Lanie J.A."/>
            <person name="Ng W.-L."/>
            <person name="Kazmierczak K.M."/>
            <person name="Andrzejewski T.M."/>
            <person name="Davidsen T.M."/>
            <person name="Wayne K.J."/>
            <person name="Tettelin H."/>
            <person name="Glass J.I."/>
            <person name="Rusch D."/>
            <person name="Podicherti R."/>
            <person name="Tsui H.-C.T."/>
            <person name="Winkler M.E."/>
        </authorList>
    </citation>
    <scope>NUCLEOTIDE SEQUENCE</scope>
</reference>
<name>A0A382NHK7_9ZZZZ</name>
<organism evidence="2">
    <name type="scientific">marine metagenome</name>
    <dbReference type="NCBI Taxonomy" id="408172"/>
    <lineage>
        <taxon>unclassified sequences</taxon>
        <taxon>metagenomes</taxon>
        <taxon>ecological metagenomes</taxon>
    </lineage>
</organism>